<name>A0A2T9Z528_9FUNG</name>
<evidence type="ECO:0000256" key="7">
    <source>
        <dbReference type="SAM" id="SignalP"/>
    </source>
</evidence>
<dbReference type="GO" id="GO:0000139">
    <property type="term" value="C:Golgi membrane"/>
    <property type="evidence" value="ECO:0007669"/>
    <property type="project" value="TreeGrafter"/>
</dbReference>
<keyword evidence="5 6" id="KW-0472">Membrane</keyword>
<evidence type="ECO:0000259" key="8">
    <source>
        <dbReference type="PROSITE" id="PS51328"/>
    </source>
</evidence>
<reference evidence="9 10" key="1">
    <citation type="journal article" date="2018" name="MBio">
        <title>Comparative Genomics Reveals the Core Gene Toolbox for the Fungus-Insect Symbiosis.</title>
        <authorList>
            <person name="Wang Y."/>
            <person name="Stata M."/>
            <person name="Wang W."/>
            <person name="Stajich J.E."/>
            <person name="White M.M."/>
            <person name="Moncalvo J.M."/>
        </authorList>
    </citation>
    <scope>NUCLEOTIDE SEQUENCE [LARGE SCALE GENOMIC DNA]</scope>
    <source>
        <strain evidence="9 10">AUS-77-4</strain>
    </source>
</reference>
<dbReference type="GO" id="GO:0005789">
    <property type="term" value="C:endoplasmic reticulum membrane"/>
    <property type="evidence" value="ECO:0007669"/>
    <property type="project" value="TreeGrafter"/>
</dbReference>
<dbReference type="Pfam" id="PF03388">
    <property type="entry name" value="Lectin_leg-like"/>
    <property type="match status" value="1"/>
</dbReference>
<evidence type="ECO:0000256" key="6">
    <source>
        <dbReference type="SAM" id="Phobius"/>
    </source>
</evidence>
<dbReference type="InterPro" id="IPR013320">
    <property type="entry name" value="ConA-like_dom_sf"/>
</dbReference>
<dbReference type="CDD" id="cd07308">
    <property type="entry name" value="lectin_leg-like"/>
    <property type="match status" value="1"/>
</dbReference>
<gene>
    <name evidence="9" type="ORF">BB559_000449</name>
</gene>
<dbReference type="STRING" id="61424.A0A2T9Z528"/>
<dbReference type="Proteomes" id="UP000245699">
    <property type="component" value="Unassembled WGS sequence"/>
</dbReference>
<feature type="chain" id="PRO_5015521019" description="L-type lectin-like domain-containing protein" evidence="7">
    <location>
        <begin position="18"/>
        <end position="302"/>
    </location>
</feature>
<feature type="domain" description="L-type lectin-like" evidence="8">
    <location>
        <begin position="20"/>
        <end position="244"/>
    </location>
</feature>
<evidence type="ECO:0000256" key="5">
    <source>
        <dbReference type="ARBA" id="ARBA00023136"/>
    </source>
</evidence>
<accession>A0A2T9Z528</accession>
<dbReference type="EMBL" id="MBFT01000022">
    <property type="protein sequence ID" value="PVU99715.1"/>
    <property type="molecule type" value="Genomic_DNA"/>
</dbReference>
<dbReference type="InterPro" id="IPR051136">
    <property type="entry name" value="Intracellular_Lectin-GPT"/>
</dbReference>
<dbReference type="GO" id="GO:0005793">
    <property type="term" value="C:endoplasmic reticulum-Golgi intermediate compartment"/>
    <property type="evidence" value="ECO:0007669"/>
    <property type="project" value="TreeGrafter"/>
</dbReference>
<dbReference type="SUPFAM" id="SSF49899">
    <property type="entry name" value="Concanavalin A-like lectins/glucanases"/>
    <property type="match status" value="1"/>
</dbReference>
<proteinExistence type="predicted"/>
<dbReference type="InterPro" id="IPR005052">
    <property type="entry name" value="Lectin_leg"/>
</dbReference>
<dbReference type="PANTHER" id="PTHR12223:SF45">
    <property type="entry name" value="RE50040P"/>
    <property type="match status" value="1"/>
</dbReference>
<feature type="transmembrane region" description="Helical" evidence="6">
    <location>
        <begin position="270"/>
        <end position="291"/>
    </location>
</feature>
<evidence type="ECO:0000256" key="2">
    <source>
        <dbReference type="ARBA" id="ARBA00022692"/>
    </source>
</evidence>
<sequence>MFLLLITLLLLCSFVIPQTGELIQKLSINPPYIDQGFHIQDWDFGGDSIVDAISGIYLTPDIPSRRGMIWSTITLPENGWSVEFEFFVGSKNKDTLYGDGLAFWATKERSEPGTVFGNRNYFNGLGIFFDTYANGKNWSKMPLVVGMLGDGKKSYDESTDGLSNSFGSCSGIEFRQTDIPVKAKITYIAGKLLDVKLSVNGFEWKDCMNVKDFTIPSDLYLGFSAITGQLSDAHRLINVNTFKVDDANVQRILNQNQATPVNNHGSNSSFVPTILKLVLVCGVLFGVYFGYKTYSKRNYSRF</sequence>
<dbReference type="OrthoDB" id="270293at2759"/>
<keyword evidence="4 6" id="KW-1133">Transmembrane helix</keyword>
<dbReference type="PANTHER" id="PTHR12223">
    <property type="entry name" value="VESICULAR MANNOSE-BINDING LECTIN"/>
    <property type="match status" value="1"/>
</dbReference>
<protein>
    <recommendedName>
        <fullName evidence="8">L-type lectin-like domain-containing protein</fullName>
    </recommendedName>
</protein>
<organism evidence="9 10">
    <name type="scientific">Furculomyces boomerangus</name>
    <dbReference type="NCBI Taxonomy" id="61424"/>
    <lineage>
        <taxon>Eukaryota</taxon>
        <taxon>Fungi</taxon>
        <taxon>Fungi incertae sedis</taxon>
        <taxon>Zoopagomycota</taxon>
        <taxon>Kickxellomycotina</taxon>
        <taxon>Harpellomycetes</taxon>
        <taxon>Harpellales</taxon>
        <taxon>Harpellaceae</taxon>
        <taxon>Furculomyces</taxon>
    </lineage>
</organism>
<comment type="subcellular location">
    <subcellularLocation>
        <location evidence="1">Membrane</location>
        <topology evidence="1">Single-pass type I membrane protein</topology>
    </subcellularLocation>
</comment>
<keyword evidence="3 7" id="KW-0732">Signal</keyword>
<evidence type="ECO:0000256" key="1">
    <source>
        <dbReference type="ARBA" id="ARBA00004479"/>
    </source>
</evidence>
<dbReference type="PROSITE" id="PS51328">
    <property type="entry name" value="L_LECTIN_LIKE"/>
    <property type="match status" value="1"/>
</dbReference>
<evidence type="ECO:0000313" key="10">
    <source>
        <dbReference type="Proteomes" id="UP000245699"/>
    </source>
</evidence>
<keyword evidence="10" id="KW-1185">Reference proteome</keyword>
<evidence type="ECO:0000256" key="3">
    <source>
        <dbReference type="ARBA" id="ARBA00022729"/>
    </source>
</evidence>
<feature type="signal peptide" evidence="7">
    <location>
        <begin position="1"/>
        <end position="17"/>
    </location>
</feature>
<dbReference type="GO" id="GO:0005537">
    <property type="term" value="F:D-mannose binding"/>
    <property type="evidence" value="ECO:0007669"/>
    <property type="project" value="TreeGrafter"/>
</dbReference>
<comment type="caution">
    <text evidence="9">The sequence shown here is derived from an EMBL/GenBank/DDBJ whole genome shotgun (WGS) entry which is preliminary data.</text>
</comment>
<evidence type="ECO:0000256" key="4">
    <source>
        <dbReference type="ARBA" id="ARBA00022989"/>
    </source>
</evidence>
<keyword evidence="2 6" id="KW-0812">Transmembrane</keyword>
<dbReference type="GO" id="GO:0030134">
    <property type="term" value="C:COPII-coated ER to Golgi transport vesicle"/>
    <property type="evidence" value="ECO:0007669"/>
    <property type="project" value="TreeGrafter"/>
</dbReference>
<dbReference type="GO" id="GO:0006888">
    <property type="term" value="P:endoplasmic reticulum to Golgi vesicle-mediated transport"/>
    <property type="evidence" value="ECO:0007669"/>
    <property type="project" value="TreeGrafter"/>
</dbReference>
<evidence type="ECO:0000313" key="9">
    <source>
        <dbReference type="EMBL" id="PVU99715.1"/>
    </source>
</evidence>
<dbReference type="Gene3D" id="2.60.120.200">
    <property type="match status" value="1"/>
</dbReference>
<dbReference type="AlphaFoldDB" id="A0A2T9Z528"/>